<accession>A0A066X1H0</accession>
<keyword evidence="2" id="KW-1185">Reference proteome</keyword>
<dbReference type="AlphaFoldDB" id="A0A066X1H0"/>
<organism evidence="1 2">
    <name type="scientific">Colletotrichum sublineola</name>
    <name type="common">Sorghum anthracnose fungus</name>
    <dbReference type="NCBI Taxonomy" id="1173701"/>
    <lineage>
        <taxon>Eukaryota</taxon>
        <taxon>Fungi</taxon>
        <taxon>Dikarya</taxon>
        <taxon>Ascomycota</taxon>
        <taxon>Pezizomycotina</taxon>
        <taxon>Sordariomycetes</taxon>
        <taxon>Hypocreomycetidae</taxon>
        <taxon>Glomerellales</taxon>
        <taxon>Glomerellaceae</taxon>
        <taxon>Colletotrichum</taxon>
        <taxon>Colletotrichum graminicola species complex</taxon>
    </lineage>
</organism>
<gene>
    <name evidence="1" type="ORF">CSUB01_02696</name>
</gene>
<sequence>MPPSRIPPAALVNPLFDLKPKSSKRDAPGIGAAQLSAVKGKIFAGKTQPGGGKGLESGSRYQGRIEEDPEQHCQAGRTLISMETPNSLFRMMIFSLSPAAGVIVFQFGP</sequence>
<dbReference type="HOGENOM" id="CLU_2183795_0_0_1"/>
<protein>
    <submittedName>
        <fullName evidence="1">Uncharacterized protein</fullName>
    </submittedName>
</protein>
<evidence type="ECO:0000313" key="2">
    <source>
        <dbReference type="Proteomes" id="UP000027238"/>
    </source>
</evidence>
<comment type="caution">
    <text evidence="1">The sequence shown here is derived from an EMBL/GenBank/DDBJ whole genome shotgun (WGS) entry which is preliminary data.</text>
</comment>
<proteinExistence type="predicted"/>
<dbReference type="Proteomes" id="UP000027238">
    <property type="component" value="Unassembled WGS sequence"/>
</dbReference>
<reference evidence="2" key="1">
    <citation type="journal article" date="2014" name="Genome Announc.">
        <title>Draft genome sequence of Colletotrichum sublineola, a destructive pathogen of cultivated sorghum.</title>
        <authorList>
            <person name="Baroncelli R."/>
            <person name="Sanz-Martin J.M."/>
            <person name="Rech G.E."/>
            <person name="Sukno S.A."/>
            <person name="Thon M.R."/>
        </authorList>
    </citation>
    <scope>NUCLEOTIDE SEQUENCE [LARGE SCALE GENOMIC DNA]</scope>
    <source>
        <strain evidence="2">TX430BB</strain>
    </source>
</reference>
<evidence type="ECO:0000313" key="1">
    <source>
        <dbReference type="EMBL" id="KDN62787.1"/>
    </source>
</evidence>
<dbReference type="EMBL" id="JMSE01001300">
    <property type="protein sequence ID" value="KDN62787.1"/>
    <property type="molecule type" value="Genomic_DNA"/>
</dbReference>
<name>A0A066X1H0_COLSU</name>